<evidence type="ECO:0000313" key="3">
    <source>
        <dbReference type="Proteomes" id="UP000053947"/>
    </source>
</evidence>
<dbReference type="Pfam" id="PF03091">
    <property type="entry name" value="CutA1"/>
    <property type="match status" value="1"/>
</dbReference>
<comment type="similarity">
    <text evidence="1">Belongs to the CutA family.</text>
</comment>
<dbReference type="InterPro" id="IPR011322">
    <property type="entry name" value="N-reg_PII-like_a/b"/>
</dbReference>
<dbReference type="EMBL" id="LFDV01000001">
    <property type="protein sequence ID" value="KTB49264.1"/>
    <property type="molecule type" value="Genomic_DNA"/>
</dbReference>
<sequence>MNDFNHVLIMVTAADNEEARLIAKVLLEQKKAACVSIMDGMNSSYWWKGGIENATESLLMVKTQAGLLGVVVETVREIHSYDNPEIIALPVIGGSEAYFEWLDESLEAKADEPAAP</sequence>
<dbReference type="AlphaFoldDB" id="A0A0W0GL24"/>
<comment type="caution">
    <text evidence="2">The sequence shown here is derived from an EMBL/GenBank/DDBJ whole genome shotgun (WGS) entry which is preliminary data.</text>
</comment>
<protein>
    <recommendedName>
        <fullName evidence="4">Divalent-cation tolerance protein CutA</fullName>
    </recommendedName>
</protein>
<evidence type="ECO:0008006" key="4">
    <source>
        <dbReference type="Google" id="ProtNLM"/>
    </source>
</evidence>
<proteinExistence type="inferred from homology"/>
<accession>A0A0W0GL24</accession>
<dbReference type="STRING" id="1217799.DEALK_01760"/>
<keyword evidence="3" id="KW-1185">Reference proteome</keyword>
<reference evidence="2 3" key="1">
    <citation type="submission" date="2015-06" db="EMBL/GenBank/DDBJ databases">
        <title>Genome sequence of the organohalide-respiring Dehalogenimonas alkenigignens type strain (IP3-3T).</title>
        <authorList>
            <person name="Key T.A."/>
            <person name="Richmond D.P."/>
            <person name="Bowman K.S."/>
            <person name="Cho Y.-J."/>
            <person name="Chun J."/>
            <person name="da Costa M.S."/>
            <person name="Rainey F.A."/>
            <person name="Moe W.M."/>
        </authorList>
    </citation>
    <scope>NUCLEOTIDE SEQUENCE [LARGE SCALE GENOMIC DNA]</scope>
    <source>
        <strain evidence="2 3">IP3-3</strain>
    </source>
</reference>
<dbReference type="InterPro" id="IPR015867">
    <property type="entry name" value="N-reg_PII/ATP_PRibTrfase_C"/>
</dbReference>
<dbReference type="GO" id="GO:0010038">
    <property type="term" value="P:response to metal ion"/>
    <property type="evidence" value="ECO:0007669"/>
    <property type="project" value="InterPro"/>
</dbReference>
<dbReference type="PANTHER" id="PTHR23419:SF8">
    <property type="entry name" value="FI09726P"/>
    <property type="match status" value="1"/>
</dbReference>
<dbReference type="RefSeq" id="WP_244881564.1">
    <property type="nucleotide sequence ID" value="NZ_KQ758903.1"/>
</dbReference>
<evidence type="ECO:0000256" key="1">
    <source>
        <dbReference type="ARBA" id="ARBA00010169"/>
    </source>
</evidence>
<organism evidence="2 3">
    <name type="scientific">Dehalogenimonas alkenigignens</name>
    <dbReference type="NCBI Taxonomy" id="1217799"/>
    <lineage>
        <taxon>Bacteria</taxon>
        <taxon>Bacillati</taxon>
        <taxon>Chloroflexota</taxon>
        <taxon>Dehalococcoidia</taxon>
        <taxon>Dehalococcoidales</taxon>
        <taxon>Dehalococcoidaceae</taxon>
        <taxon>Dehalogenimonas</taxon>
    </lineage>
</organism>
<evidence type="ECO:0000313" key="2">
    <source>
        <dbReference type="EMBL" id="KTB49264.1"/>
    </source>
</evidence>
<name>A0A0W0GL24_9CHLR</name>
<dbReference type="SUPFAM" id="SSF54913">
    <property type="entry name" value="GlnB-like"/>
    <property type="match status" value="1"/>
</dbReference>
<gene>
    <name evidence="2" type="ORF">DEALK_01760</name>
</gene>
<dbReference type="PANTHER" id="PTHR23419">
    <property type="entry name" value="DIVALENT CATION TOLERANCE CUTA-RELATED"/>
    <property type="match status" value="1"/>
</dbReference>
<dbReference type="InterPro" id="IPR004323">
    <property type="entry name" value="Ion_tolerance_CutA"/>
</dbReference>
<dbReference type="Proteomes" id="UP000053947">
    <property type="component" value="Unassembled WGS sequence"/>
</dbReference>
<dbReference type="Gene3D" id="3.30.70.120">
    <property type="match status" value="1"/>
</dbReference>
<dbReference type="GO" id="GO:0005507">
    <property type="term" value="F:copper ion binding"/>
    <property type="evidence" value="ECO:0007669"/>
    <property type="project" value="TreeGrafter"/>
</dbReference>